<evidence type="ECO:0000313" key="1">
    <source>
        <dbReference type="EMBL" id="KPQ28979.1"/>
    </source>
</evidence>
<dbReference type="AlphaFoldDB" id="A0A0P7Z3R8"/>
<evidence type="ECO:0000313" key="2">
    <source>
        <dbReference type="Proteomes" id="UP000050416"/>
    </source>
</evidence>
<dbReference type="Proteomes" id="UP000050416">
    <property type="component" value="Unassembled WGS sequence"/>
</dbReference>
<proteinExistence type="predicted"/>
<reference evidence="1 2" key="1">
    <citation type="submission" date="2015-09" db="EMBL/GenBank/DDBJ databases">
        <title>Identification and resolution of microdiversity through metagenomic sequencing of parallel consortia.</title>
        <authorList>
            <person name="Nelson W.C."/>
            <person name="Romine M.F."/>
            <person name="Lindemann S.R."/>
        </authorList>
    </citation>
    <scope>NUCLEOTIDE SEQUENCE [LARGE SCALE GENOMIC DNA]</scope>
    <source>
        <strain evidence="1">HL-55</strain>
    </source>
</reference>
<accession>A0A0P7Z3R8</accession>
<gene>
    <name evidence="1" type="ORF">HLUCCX14_07890</name>
</gene>
<protein>
    <submittedName>
        <fullName evidence="1">Uncharacterized protein</fullName>
    </submittedName>
</protein>
<organism evidence="1 2">
    <name type="scientific">Marinobacter excellens HL-55</name>
    <dbReference type="NCBI Taxonomy" id="1305731"/>
    <lineage>
        <taxon>Bacteria</taxon>
        <taxon>Pseudomonadati</taxon>
        <taxon>Pseudomonadota</taxon>
        <taxon>Gammaproteobacteria</taxon>
        <taxon>Pseudomonadales</taxon>
        <taxon>Marinobacteraceae</taxon>
        <taxon>Marinobacter</taxon>
    </lineage>
</organism>
<comment type="caution">
    <text evidence="1">The sequence shown here is derived from an EMBL/GenBank/DDBJ whole genome shotgun (WGS) entry which is preliminary data.</text>
</comment>
<dbReference type="EMBL" id="LJZQ01000009">
    <property type="protein sequence ID" value="KPQ28979.1"/>
    <property type="molecule type" value="Genomic_DNA"/>
</dbReference>
<sequence>MATTALSVAGSQGSTEMKFVVVLINAVVLMRNRLIQGAIFKPQAVALSAIQYRGVAGGNQAVGAAGRATLVSYSGHLVLSMEFSGG</sequence>
<name>A0A0P7Z3R8_9GAMM</name>